<organism evidence="3 4">
    <name type="scientific">Flaviflexus equikiangi</name>
    <dbReference type="NCBI Taxonomy" id="2758573"/>
    <lineage>
        <taxon>Bacteria</taxon>
        <taxon>Bacillati</taxon>
        <taxon>Actinomycetota</taxon>
        <taxon>Actinomycetes</taxon>
        <taxon>Actinomycetales</taxon>
        <taxon>Actinomycetaceae</taxon>
        <taxon>Flaviflexus</taxon>
    </lineage>
</organism>
<sequence>MRRILVGLAVLVAASLTACGSVAGPLDLGTLDGQSEQPTPSVVPSDDETGESTSPVPDPDQDPSQATAIDESMTVSLPDDWRYAPELETPYTVFTWSKEDGTQNLSMAPLGPWSQIESPEEYVEELTANGTLADATATIEGDIRIDGYDGFWMSVEGPGYVTNIYYINVKGGIKEVTANAYHSLGLAEIDRLVHTIDFY</sequence>
<evidence type="ECO:0000313" key="3">
    <source>
        <dbReference type="EMBL" id="MBM9432243.1"/>
    </source>
</evidence>
<evidence type="ECO:0000256" key="2">
    <source>
        <dbReference type="SAM" id="SignalP"/>
    </source>
</evidence>
<comment type="caution">
    <text evidence="3">The sequence shown here is derived from an EMBL/GenBank/DDBJ whole genome shotgun (WGS) entry which is preliminary data.</text>
</comment>
<feature type="signal peptide" evidence="2">
    <location>
        <begin position="1"/>
        <end position="23"/>
    </location>
</feature>
<keyword evidence="2" id="KW-0732">Signal</keyword>
<dbReference type="EMBL" id="JAFFJS010000001">
    <property type="protein sequence ID" value="MBM9432243.1"/>
    <property type="molecule type" value="Genomic_DNA"/>
</dbReference>
<protein>
    <submittedName>
        <fullName evidence="3">Uncharacterized protein</fullName>
    </submittedName>
</protein>
<gene>
    <name evidence="3" type="ORF">JVW63_00745</name>
</gene>
<feature type="region of interest" description="Disordered" evidence="1">
    <location>
        <begin position="29"/>
        <end position="66"/>
    </location>
</feature>
<feature type="compositionally biased region" description="Polar residues" evidence="1">
    <location>
        <begin position="32"/>
        <end position="42"/>
    </location>
</feature>
<proteinExistence type="predicted"/>
<feature type="chain" id="PRO_5046857521" evidence="2">
    <location>
        <begin position="24"/>
        <end position="199"/>
    </location>
</feature>
<dbReference type="Proteomes" id="UP000705983">
    <property type="component" value="Unassembled WGS sequence"/>
</dbReference>
<evidence type="ECO:0000256" key="1">
    <source>
        <dbReference type="SAM" id="MobiDB-lite"/>
    </source>
</evidence>
<dbReference type="PROSITE" id="PS51257">
    <property type="entry name" value="PROKAR_LIPOPROTEIN"/>
    <property type="match status" value="1"/>
</dbReference>
<dbReference type="RefSeq" id="WP_182172078.1">
    <property type="nucleotide sequence ID" value="NZ_CP059676.1"/>
</dbReference>
<name>A0ABS2TD38_9ACTO</name>
<accession>A0ABS2TD38</accession>
<evidence type="ECO:0000313" key="4">
    <source>
        <dbReference type="Proteomes" id="UP000705983"/>
    </source>
</evidence>
<keyword evidence="4" id="KW-1185">Reference proteome</keyword>
<reference evidence="4" key="1">
    <citation type="submission" date="2021-02" db="EMBL/GenBank/DDBJ databases">
        <title>Leucobacter sp. CX169.</title>
        <authorList>
            <person name="Cheng Y."/>
        </authorList>
    </citation>
    <scope>NUCLEOTIDE SEQUENCE [LARGE SCALE GENOMIC DNA]</scope>
    <source>
        <strain evidence="4">JY899</strain>
    </source>
</reference>